<feature type="region of interest" description="Disordered" evidence="1">
    <location>
        <begin position="45"/>
        <end position="313"/>
    </location>
</feature>
<name>W0JSW7_9EURY</name>
<dbReference type="AlphaFoldDB" id="W0JSW7"/>
<dbReference type="Proteomes" id="UP000019024">
    <property type="component" value="Chromosome"/>
</dbReference>
<evidence type="ECO:0000256" key="1">
    <source>
        <dbReference type="SAM" id="MobiDB-lite"/>
    </source>
</evidence>
<feature type="compositionally biased region" description="Low complexity" evidence="1">
    <location>
        <begin position="65"/>
        <end position="84"/>
    </location>
</feature>
<accession>W0JSW7</accession>
<evidence type="ECO:0000313" key="2">
    <source>
        <dbReference type="EMBL" id="AHG00387.1"/>
    </source>
</evidence>
<dbReference type="STRING" id="797299.HALLA_17880"/>
<dbReference type="eggNOG" id="arCOG04689">
    <property type="taxonomic scope" value="Archaea"/>
</dbReference>
<feature type="compositionally biased region" description="Acidic residues" evidence="1">
    <location>
        <begin position="189"/>
        <end position="203"/>
    </location>
</feature>
<dbReference type="OrthoDB" id="205650at2157"/>
<dbReference type="KEGG" id="hlr:HALLA_17880"/>
<dbReference type="RefSeq" id="WP_049953631.1">
    <property type="nucleotide sequence ID" value="NZ_CP007055.1"/>
</dbReference>
<dbReference type="Pfam" id="PF23373">
    <property type="entry name" value="DUF7093"/>
    <property type="match status" value="1"/>
</dbReference>
<reference evidence="2 3" key="1">
    <citation type="submission" date="2014-01" db="EMBL/GenBank/DDBJ databases">
        <authorList>
            <consortium name="DOE Joint Genome Institute"/>
            <person name="Anderson I."/>
            <person name="Huntemann M."/>
            <person name="Han J."/>
            <person name="Chen A."/>
            <person name="Kyrpides N."/>
            <person name="Mavromatis K."/>
            <person name="Markowitz V."/>
            <person name="Palaniappan K."/>
            <person name="Ivanova N."/>
            <person name="Schaumberg A."/>
            <person name="Pati A."/>
            <person name="Liolios K."/>
            <person name="Nordberg H.P."/>
            <person name="Cantor M.N."/>
            <person name="Hua S.X."/>
            <person name="Woyke T."/>
        </authorList>
    </citation>
    <scope>NUCLEOTIDE SEQUENCE [LARGE SCALE GENOMIC DNA]</scope>
    <source>
        <strain evidence="2 3">XH-48</strain>
    </source>
</reference>
<protein>
    <submittedName>
        <fullName evidence="2">Uncharacterized protein</fullName>
    </submittedName>
</protein>
<feature type="compositionally biased region" description="Low complexity" evidence="1">
    <location>
        <begin position="106"/>
        <end position="120"/>
    </location>
</feature>
<dbReference type="HOGENOM" id="CLU_057816_0_0_2"/>
<evidence type="ECO:0000313" key="3">
    <source>
        <dbReference type="Proteomes" id="UP000019024"/>
    </source>
</evidence>
<dbReference type="GeneID" id="25146270"/>
<keyword evidence="3" id="KW-1185">Reference proteome</keyword>
<gene>
    <name evidence="2" type="ORF">HALLA_17880</name>
</gene>
<dbReference type="PATRIC" id="fig|797299.3.peg.2581"/>
<organism evidence="2 3">
    <name type="scientific">Halostagnicola larsenii XH-48</name>
    <dbReference type="NCBI Taxonomy" id="797299"/>
    <lineage>
        <taxon>Archaea</taxon>
        <taxon>Methanobacteriati</taxon>
        <taxon>Methanobacteriota</taxon>
        <taxon>Stenosarchaea group</taxon>
        <taxon>Halobacteria</taxon>
        <taxon>Halobacteriales</taxon>
        <taxon>Natrialbaceae</taxon>
        <taxon>Halostagnicola</taxon>
    </lineage>
</organism>
<feature type="compositionally biased region" description="Acidic residues" evidence="1">
    <location>
        <begin position="121"/>
        <end position="157"/>
    </location>
</feature>
<dbReference type="InterPro" id="IPR055519">
    <property type="entry name" value="DUF7093"/>
</dbReference>
<sequence>MVLRCSLLGHNYGEPEVDREREERGSEVVLTVTEFEACQRCGERNVISENTEVTSIGPGGASTRAPDGADSSADQAGSAPGSSSTDRDAGSNPGPTAVGSADGRAEPTAAGPTTSAASSGEETEAAAASDDEELEVPTDENGDPIVDDGEILEDDGTDANAGDRRHGEWPDSEDVGPPVETSDEPTAWPDDEQDSGEADDADGFEDRSAAVEDQPEDDAVILESGSDSSSDSGSTTTETGKQFDYSVDSTGGSDTNSEETPEAVTGVNTVRPDSERESAPAESTRPETGIASAQSAPAPGEGSPTDGSSTEFYCPQCSFVAPGDSGSLRTGDICPECKKGYLGERSA</sequence>
<feature type="compositionally biased region" description="Low complexity" evidence="1">
    <location>
        <begin position="223"/>
        <end position="240"/>
    </location>
</feature>
<proteinExistence type="predicted"/>
<dbReference type="EMBL" id="CP007055">
    <property type="protein sequence ID" value="AHG00387.1"/>
    <property type="molecule type" value="Genomic_DNA"/>
</dbReference>